<dbReference type="InterPro" id="IPR005181">
    <property type="entry name" value="SASA"/>
</dbReference>
<keyword evidence="4" id="KW-1185">Reference proteome</keyword>
<dbReference type="AlphaFoldDB" id="A0A6J1CKF9"/>
<dbReference type="InterPro" id="IPR052940">
    <property type="entry name" value="Carb_Esterase_6"/>
</dbReference>
<keyword evidence="2" id="KW-0732">Signal</keyword>
<evidence type="ECO:0000313" key="5">
    <source>
        <dbReference type="RefSeq" id="XP_022141846.1"/>
    </source>
</evidence>
<proteinExistence type="predicted"/>
<feature type="domain" description="Sialate O-acetylesterase" evidence="3">
    <location>
        <begin position="28"/>
        <end position="277"/>
    </location>
</feature>
<feature type="signal peptide" evidence="2">
    <location>
        <begin position="1"/>
        <end position="24"/>
    </location>
</feature>
<gene>
    <name evidence="5" type="primary">LOC111012113</name>
</gene>
<feature type="chain" id="PRO_5027121697" evidence="2">
    <location>
        <begin position="25"/>
        <end position="287"/>
    </location>
</feature>
<sequence length="287" mass="31757">MTHLKYFAPMLFVCMLGLIPFSMAISPNNIFILGGQSNMAGRGGVEKDPNTQKMVWDGIVPPKCQPNKSILRFSANSVWEEALEPLHWDIDVNKTNGIGPGMPFAHEILAKAGNKSGVIGLVPCAIGGTHLREWVKGTQNYTRLVNRIKASEAQGGKIQGLLWYQGESDAAVEEESKFYESNLTKFYTDLRTDTNHPDLPIILVKIVTHDFFISPLINFLKDVWKAQEDITRDLVNVRIVDGKQAVGNFDTGMNQDGGHLSTKSEVKLGKMLADSFYSNFGNRLTAA</sequence>
<dbReference type="Gene3D" id="3.40.50.1110">
    <property type="entry name" value="SGNH hydrolase"/>
    <property type="match status" value="1"/>
</dbReference>
<dbReference type="OrthoDB" id="42638at2759"/>
<dbReference type="GO" id="GO:0016787">
    <property type="term" value="F:hydrolase activity"/>
    <property type="evidence" value="ECO:0007669"/>
    <property type="project" value="UniProtKB-KW"/>
</dbReference>
<dbReference type="Proteomes" id="UP000504603">
    <property type="component" value="Unplaced"/>
</dbReference>
<reference evidence="5" key="1">
    <citation type="submission" date="2025-08" db="UniProtKB">
        <authorList>
            <consortium name="RefSeq"/>
        </authorList>
    </citation>
    <scope>IDENTIFICATION</scope>
    <source>
        <strain evidence="5">OHB3-1</strain>
    </source>
</reference>
<organism evidence="4 5">
    <name type="scientific">Momordica charantia</name>
    <name type="common">Bitter gourd</name>
    <name type="synonym">Balsam pear</name>
    <dbReference type="NCBI Taxonomy" id="3673"/>
    <lineage>
        <taxon>Eukaryota</taxon>
        <taxon>Viridiplantae</taxon>
        <taxon>Streptophyta</taxon>
        <taxon>Embryophyta</taxon>
        <taxon>Tracheophyta</taxon>
        <taxon>Spermatophyta</taxon>
        <taxon>Magnoliopsida</taxon>
        <taxon>eudicotyledons</taxon>
        <taxon>Gunneridae</taxon>
        <taxon>Pentapetalae</taxon>
        <taxon>rosids</taxon>
        <taxon>fabids</taxon>
        <taxon>Cucurbitales</taxon>
        <taxon>Cucurbitaceae</taxon>
        <taxon>Momordiceae</taxon>
        <taxon>Momordica</taxon>
    </lineage>
</organism>
<accession>A0A6J1CKF9</accession>
<dbReference type="RefSeq" id="XP_022141846.1">
    <property type="nucleotide sequence ID" value="XM_022286154.1"/>
</dbReference>
<dbReference type="PANTHER" id="PTHR31988">
    <property type="entry name" value="ESTERASE, PUTATIVE (DUF303)-RELATED"/>
    <property type="match status" value="1"/>
</dbReference>
<dbReference type="SUPFAM" id="SSF52266">
    <property type="entry name" value="SGNH hydrolase"/>
    <property type="match status" value="1"/>
</dbReference>
<name>A0A6J1CKF9_MOMCH</name>
<evidence type="ECO:0000256" key="2">
    <source>
        <dbReference type="SAM" id="SignalP"/>
    </source>
</evidence>
<dbReference type="Pfam" id="PF03629">
    <property type="entry name" value="SASA"/>
    <property type="match status" value="1"/>
</dbReference>
<dbReference type="GeneID" id="111012113"/>
<dbReference type="InterPro" id="IPR036514">
    <property type="entry name" value="SGNH_hydro_sf"/>
</dbReference>
<evidence type="ECO:0000256" key="1">
    <source>
        <dbReference type="ARBA" id="ARBA00022801"/>
    </source>
</evidence>
<dbReference type="KEGG" id="mcha:111012113"/>
<evidence type="ECO:0000313" key="4">
    <source>
        <dbReference type="Proteomes" id="UP000504603"/>
    </source>
</evidence>
<keyword evidence="1" id="KW-0378">Hydrolase</keyword>
<dbReference type="PANTHER" id="PTHR31988:SF19">
    <property type="entry name" value="9-O-ACETYL-N-ACETYLNEURAMINIC ACID DEACETYLASE-RELATED"/>
    <property type="match status" value="1"/>
</dbReference>
<evidence type="ECO:0000259" key="3">
    <source>
        <dbReference type="Pfam" id="PF03629"/>
    </source>
</evidence>
<protein>
    <submittedName>
        <fullName evidence="5">Probable carbohydrate esterase At4g34215</fullName>
    </submittedName>
</protein>